<dbReference type="EMBL" id="CP042306">
    <property type="protein sequence ID" value="QDZ07720.1"/>
    <property type="molecule type" value="Genomic_DNA"/>
</dbReference>
<dbReference type="CDD" id="cd05387">
    <property type="entry name" value="BY-kinase"/>
    <property type="match status" value="1"/>
</dbReference>
<keyword evidence="5" id="KW-0829">Tyrosine-protein kinase</keyword>
<dbReference type="PANTHER" id="PTHR32309:SF31">
    <property type="entry name" value="CAPSULAR EXOPOLYSACCHARIDE FAMILY"/>
    <property type="match status" value="1"/>
</dbReference>
<dbReference type="InterPro" id="IPR025669">
    <property type="entry name" value="AAA_dom"/>
</dbReference>
<name>A0A5B8LKZ1_9SPHN</name>
<evidence type="ECO:0000313" key="8">
    <source>
        <dbReference type="Proteomes" id="UP000315673"/>
    </source>
</evidence>
<dbReference type="AlphaFoldDB" id="A0A5B8LKZ1"/>
<dbReference type="InterPro" id="IPR027417">
    <property type="entry name" value="P-loop_NTPase"/>
</dbReference>
<keyword evidence="8" id="KW-1185">Reference proteome</keyword>
<dbReference type="SUPFAM" id="SSF52540">
    <property type="entry name" value="P-loop containing nucleoside triphosphate hydrolases"/>
    <property type="match status" value="1"/>
</dbReference>
<reference evidence="7 8" key="1">
    <citation type="submission" date="2019-07" db="EMBL/GenBank/DDBJ databases">
        <title>Full genome sequence of Sphingomonas sp. 4R-6-7(HKS19).</title>
        <authorList>
            <person name="Im W.-T."/>
        </authorList>
    </citation>
    <scope>NUCLEOTIDE SEQUENCE [LARGE SCALE GENOMIC DNA]</scope>
    <source>
        <strain evidence="7 8">HKS19</strain>
    </source>
</reference>
<dbReference type="RefSeq" id="WP_146571478.1">
    <property type="nucleotide sequence ID" value="NZ_CP042306.1"/>
</dbReference>
<dbReference type="PANTHER" id="PTHR32309">
    <property type="entry name" value="TYROSINE-PROTEIN KINASE"/>
    <property type="match status" value="1"/>
</dbReference>
<keyword evidence="2" id="KW-0547">Nucleotide-binding</keyword>
<sequence>MNKPIMNKGGSLLERAAEVYDFSAHFRAPVIPADDLPPVPPVEPVETIVPLRATPTPVVPTAPVAHREAAIDRALLVENGLLVPGAPVGVLAEEFRLAKRQLLLTARRLAATDPAKARTMLVCSPKPGDGKTYCAVNLAISMAAERDLRVLLVDADFAKPSVMSRLGVEDGPGLLDALADPSIDIESCVVGTDIPNLSLLPAGAGSTSDTELIASDRTPALIARLLAADPQRVVIFDSPPALAASPASVLALHVGQIALVVRADRTIESDIRDAVHRLEGCDEIQLLLNSVSYAPGGARFGSYYGQGDGQ</sequence>
<evidence type="ECO:0000313" key="7">
    <source>
        <dbReference type="EMBL" id="QDZ07720.1"/>
    </source>
</evidence>
<accession>A0A5B8LKZ1</accession>
<evidence type="ECO:0000259" key="6">
    <source>
        <dbReference type="Pfam" id="PF13614"/>
    </source>
</evidence>
<evidence type="ECO:0000256" key="4">
    <source>
        <dbReference type="ARBA" id="ARBA00022840"/>
    </source>
</evidence>
<organism evidence="7 8">
    <name type="scientific">Sphingomonas panacisoli</name>
    <dbReference type="NCBI Taxonomy" id="1813879"/>
    <lineage>
        <taxon>Bacteria</taxon>
        <taxon>Pseudomonadati</taxon>
        <taxon>Pseudomonadota</taxon>
        <taxon>Alphaproteobacteria</taxon>
        <taxon>Sphingomonadales</taxon>
        <taxon>Sphingomonadaceae</taxon>
        <taxon>Sphingomonas</taxon>
    </lineage>
</organism>
<evidence type="ECO:0000256" key="5">
    <source>
        <dbReference type="ARBA" id="ARBA00023137"/>
    </source>
</evidence>
<keyword evidence="4" id="KW-0067">ATP-binding</keyword>
<evidence type="ECO:0000256" key="2">
    <source>
        <dbReference type="ARBA" id="ARBA00022741"/>
    </source>
</evidence>
<dbReference type="InterPro" id="IPR005702">
    <property type="entry name" value="Wzc-like_C"/>
</dbReference>
<keyword evidence="3" id="KW-0418">Kinase</keyword>
<keyword evidence="1" id="KW-0808">Transferase</keyword>
<dbReference type="OrthoDB" id="9775724at2"/>
<protein>
    <submittedName>
        <fullName evidence="7">AAA family ATPase</fullName>
    </submittedName>
</protein>
<dbReference type="KEGG" id="spai:FPZ24_09640"/>
<evidence type="ECO:0000256" key="3">
    <source>
        <dbReference type="ARBA" id="ARBA00022777"/>
    </source>
</evidence>
<dbReference type="Proteomes" id="UP000315673">
    <property type="component" value="Chromosome"/>
</dbReference>
<evidence type="ECO:0000256" key="1">
    <source>
        <dbReference type="ARBA" id="ARBA00022679"/>
    </source>
</evidence>
<dbReference type="Pfam" id="PF13614">
    <property type="entry name" value="AAA_31"/>
    <property type="match status" value="1"/>
</dbReference>
<dbReference type="Gene3D" id="3.40.50.300">
    <property type="entry name" value="P-loop containing nucleotide triphosphate hydrolases"/>
    <property type="match status" value="1"/>
</dbReference>
<feature type="domain" description="AAA" evidence="6">
    <location>
        <begin position="119"/>
        <end position="244"/>
    </location>
</feature>
<proteinExistence type="predicted"/>
<gene>
    <name evidence="7" type="ORF">FPZ24_09640</name>
</gene>
<dbReference type="InterPro" id="IPR050445">
    <property type="entry name" value="Bact_polysacc_biosynth/exp"/>
</dbReference>